<dbReference type="RefSeq" id="WP_125984480.1">
    <property type="nucleotide sequence ID" value="NZ_NGJS01000015.1"/>
</dbReference>
<dbReference type="InterPro" id="IPR023577">
    <property type="entry name" value="CYTH_domain"/>
</dbReference>
<proteinExistence type="predicted"/>
<keyword evidence="3" id="KW-1185">Reference proteome</keyword>
<dbReference type="Proteomes" id="UP000287857">
    <property type="component" value="Unassembled WGS sequence"/>
</dbReference>
<sequence>MSNELEIEFKNMLTEEEYRYLVQAYSTPSTHTITQTNYYFDTNSNLLKKHRMGLRIRMTDDFNELTLKVPSKSDHTLTEITDSLTEADTALFIGKRLLPDNSVVQDYLKQTFNLSTADLTDIGNLTTYRIENHLDNNHLLVLDHSCYYGKDDYELEMEVTDEDEGQKYFTHFLNTHHIPVRPAQKKLARMAAARKK</sequence>
<dbReference type="InterPro" id="IPR009195">
    <property type="entry name" value="Uncharacterised_YjbK"/>
</dbReference>
<dbReference type="PROSITE" id="PS51707">
    <property type="entry name" value="CYTH"/>
    <property type="match status" value="1"/>
</dbReference>
<comment type="caution">
    <text evidence="2">The sequence shown here is derived from an EMBL/GenBank/DDBJ whole genome shotgun (WGS) entry which is preliminary data.</text>
</comment>
<organism evidence="2 3">
    <name type="scientific">Vagococcus vulneris</name>
    <dbReference type="NCBI Taxonomy" id="1977869"/>
    <lineage>
        <taxon>Bacteria</taxon>
        <taxon>Bacillati</taxon>
        <taxon>Bacillota</taxon>
        <taxon>Bacilli</taxon>
        <taxon>Lactobacillales</taxon>
        <taxon>Enterococcaceae</taxon>
        <taxon>Vagococcus</taxon>
    </lineage>
</organism>
<accession>A0A429ZVH3</accession>
<dbReference type="PIRSF" id="PIRSF012526">
    <property type="entry name" value="CYTH_UCP012526"/>
    <property type="match status" value="1"/>
</dbReference>
<dbReference type="SMART" id="SM01118">
    <property type="entry name" value="CYTH"/>
    <property type="match status" value="1"/>
</dbReference>
<dbReference type="InterPro" id="IPR033469">
    <property type="entry name" value="CYTH-like_dom_sf"/>
</dbReference>
<dbReference type="OrthoDB" id="384378at2"/>
<feature type="domain" description="CYTH" evidence="1">
    <location>
        <begin position="4"/>
        <end position="194"/>
    </location>
</feature>
<gene>
    <name evidence="2" type="ORF">CBF37_09315</name>
</gene>
<name>A0A429ZVH3_9ENTE</name>
<dbReference type="CDD" id="cd07762">
    <property type="entry name" value="CYTH-like_Pase_1"/>
    <property type="match status" value="1"/>
</dbReference>
<dbReference type="Pfam" id="PF01928">
    <property type="entry name" value="CYTH"/>
    <property type="match status" value="1"/>
</dbReference>
<dbReference type="AlphaFoldDB" id="A0A429ZVH3"/>
<evidence type="ECO:0000313" key="2">
    <source>
        <dbReference type="EMBL" id="RST97662.1"/>
    </source>
</evidence>
<dbReference type="SUPFAM" id="SSF55154">
    <property type="entry name" value="CYTH-like phosphatases"/>
    <property type="match status" value="1"/>
</dbReference>
<reference evidence="2 3" key="1">
    <citation type="submission" date="2017-05" db="EMBL/GenBank/DDBJ databases">
        <title>Vagococcus spp. assemblies.</title>
        <authorList>
            <person name="Gulvik C.A."/>
        </authorList>
    </citation>
    <scope>NUCLEOTIDE SEQUENCE [LARGE SCALE GENOMIC DNA]</scope>
    <source>
        <strain evidence="2 3">SS1995</strain>
    </source>
</reference>
<dbReference type="Gene3D" id="2.40.320.10">
    <property type="entry name" value="Hypothetical Protein Pfu-838710-001"/>
    <property type="match status" value="1"/>
</dbReference>
<dbReference type="EMBL" id="NGJS01000015">
    <property type="protein sequence ID" value="RST97662.1"/>
    <property type="molecule type" value="Genomic_DNA"/>
</dbReference>
<evidence type="ECO:0000313" key="3">
    <source>
        <dbReference type="Proteomes" id="UP000287857"/>
    </source>
</evidence>
<protein>
    <recommendedName>
        <fullName evidence="1">CYTH domain-containing protein</fullName>
    </recommendedName>
</protein>
<evidence type="ECO:0000259" key="1">
    <source>
        <dbReference type="PROSITE" id="PS51707"/>
    </source>
</evidence>